<evidence type="ECO:0008006" key="5">
    <source>
        <dbReference type="Google" id="ProtNLM"/>
    </source>
</evidence>
<dbReference type="Proteomes" id="UP000032414">
    <property type="component" value="Chromosome I"/>
</dbReference>
<dbReference type="EMBL" id="FMVN01000006">
    <property type="protein sequence ID" value="SCY33948.1"/>
    <property type="molecule type" value="Genomic_DNA"/>
</dbReference>
<gene>
    <name evidence="1" type="ORF">LMI_1961</name>
    <name evidence="2" type="ORF">SAMN02982997_01463</name>
</gene>
<dbReference type="InterPro" id="IPR009858">
    <property type="entry name" value="DUF1415"/>
</dbReference>
<dbReference type="Proteomes" id="UP000182998">
    <property type="component" value="Unassembled WGS sequence"/>
</dbReference>
<dbReference type="HOGENOM" id="CLU_093792_0_0_6"/>
<accession>A0A098GFI6</accession>
<evidence type="ECO:0000313" key="3">
    <source>
        <dbReference type="Proteomes" id="UP000032414"/>
    </source>
</evidence>
<reference evidence="3" key="2">
    <citation type="submission" date="2014-09" db="EMBL/GenBank/DDBJ databases">
        <authorList>
            <person name="Gomez-Valero L."/>
        </authorList>
    </citation>
    <scope>NUCLEOTIDE SEQUENCE [LARGE SCALE GENOMIC DNA]</scope>
    <source>
        <strain evidence="3">ATCC33218</strain>
    </source>
</reference>
<sequence>MVVEYLALVMNYTMPQPDELIIQHTLNWIRSFVIKLNICPFAKREINRGTLRIQVSSAQKIQAGLKVLMTEIQLLDSEPSVETTLLVFPSSFEDFFHYLDFVNEAEALLFENGYEGIYQLATFHPEYCFADAEFDDVTNFTNRSPYPMFHLLREESVEKAIALYGNTEKIPEANMAAMRKLGIEEITRILIDCIPVA</sequence>
<dbReference type="AlphaFoldDB" id="A0A098GFI6"/>
<keyword evidence="4" id="KW-1185">Reference proteome</keyword>
<protein>
    <recommendedName>
        <fullName evidence="5">DUF1415 domain-containing protein</fullName>
    </recommendedName>
</protein>
<reference evidence="1" key="1">
    <citation type="submission" date="2014-09" db="EMBL/GenBank/DDBJ databases">
        <authorList>
            <person name="GOMEZ-VALERO Laura"/>
        </authorList>
    </citation>
    <scope>NUCLEOTIDE SEQUENCE</scope>
    <source>
        <strain evidence="1">ATCC33218</strain>
    </source>
</reference>
<dbReference type="Pfam" id="PF07209">
    <property type="entry name" value="DUF1415"/>
    <property type="match status" value="1"/>
</dbReference>
<reference evidence="2 4" key="3">
    <citation type="submission" date="2016-10" db="EMBL/GenBank/DDBJ databases">
        <authorList>
            <person name="Varghese N."/>
            <person name="Submissions S."/>
        </authorList>
    </citation>
    <scope>NUCLEOTIDE SEQUENCE [LARGE SCALE GENOMIC DNA]</scope>
    <source>
        <strain evidence="2 4">ATCC 33218</strain>
    </source>
</reference>
<dbReference type="RefSeq" id="WP_231852125.1">
    <property type="nucleotide sequence ID" value="NZ_CP020614.1"/>
</dbReference>
<organism evidence="1 3">
    <name type="scientific">Legionella micdadei</name>
    <name type="common">Tatlockia micdadei</name>
    <dbReference type="NCBI Taxonomy" id="451"/>
    <lineage>
        <taxon>Bacteria</taxon>
        <taxon>Pseudomonadati</taxon>
        <taxon>Pseudomonadota</taxon>
        <taxon>Gammaproteobacteria</taxon>
        <taxon>Legionellales</taxon>
        <taxon>Legionellaceae</taxon>
        <taxon>Legionella</taxon>
    </lineage>
</organism>
<dbReference type="PATRIC" id="fig|451.8.peg.1342"/>
<proteinExistence type="predicted"/>
<name>A0A098GFI6_LEGMI</name>
<dbReference type="KEGG" id="tmc:LMI_1961"/>
<evidence type="ECO:0000313" key="4">
    <source>
        <dbReference type="Proteomes" id="UP000182998"/>
    </source>
</evidence>
<evidence type="ECO:0000313" key="1">
    <source>
        <dbReference type="EMBL" id="CEG61249.1"/>
    </source>
</evidence>
<evidence type="ECO:0000313" key="2">
    <source>
        <dbReference type="EMBL" id="SCY33948.1"/>
    </source>
</evidence>
<dbReference type="EMBL" id="LN614830">
    <property type="protein sequence ID" value="CEG61249.1"/>
    <property type="molecule type" value="Genomic_DNA"/>
</dbReference>